<evidence type="ECO:0000256" key="1">
    <source>
        <dbReference type="ARBA" id="ARBA00001353"/>
    </source>
</evidence>
<proteinExistence type="inferred from homology"/>
<gene>
    <name evidence="8" type="ORF">HD598_001398</name>
</gene>
<dbReference type="CDD" id="cd00534">
    <property type="entry name" value="DHNA_DHNTPE"/>
    <property type="match status" value="1"/>
</dbReference>
<name>A0A7W8TTR4_9MICC</name>
<dbReference type="SMART" id="SM00905">
    <property type="entry name" value="FolB"/>
    <property type="match status" value="1"/>
</dbReference>
<evidence type="ECO:0000256" key="3">
    <source>
        <dbReference type="ARBA" id="ARBA00005708"/>
    </source>
</evidence>
<protein>
    <recommendedName>
        <fullName evidence="6">7,8-dihydroneopterin aldolase</fullName>
        <ecNumber evidence="6">4.1.2.25</ecNumber>
    </recommendedName>
</protein>
<reference evidence="8 9" key="1">
    <citation type="submission" date="2020-08" db="EMBL/GenBank/DDBJ databases">
        <title>Sequencing the genomes of 1000 actinobacteria strains.</title>
        <authorList>
            <person name="Klenk H.-P."/>
        </authorList>
    </citation>
    <scope>NUCLEOTIDE SEQUENCE [LARGE SCALE GENOMIC DNA]</scope>
    <source>
        <strain evidence="8 9">DSM 105783</strain>
    </source>
</reference>
<evidence type="ECO:0000313" key="9">
    <source>
        <dbReference type="Proteomes" id="UP000580797"/>
    </source>
</evidence>
<comment type="similarity">
    <text evidence="3 6">Belongs to the DHNA family.</text>
</comment>
<keyword evidence="5 6" id="KW-0456">Lyase</keyword>
<evidence type="ECO:0000256" key="4">
    <source>
        <dbReference type="ARBA" id="ARBA00022909"/>
    </source>
</evidence>
<dbReference type="InterPro" id="IPR006156">
    <property type="entry name" value="Dihydroneopterin_aldolase"/>
</dbReference>
<keyword evidence="4 6" id="KW-0289">Folate biosynthesis</keyword>
<dbReference type="PANTHER" id="PTHR42844:SF1">
    <property type="entry name" value="DIHYDRONEOPTERIN ALDOLASE 1-RELATED"/>
    <property type="match status" value="1"/>
</dbReference>
<comment type="caution">
    <text evidence="8">The sequence shown here is derived from an EMBL/GenBank/DDBJ whole genome shotgun (WGS) entry which is preliminary data.</text>
</comment>
<dbReference type="Proteomes" id="UP000580797">
    <property type="component" value="Unassembled WGS sequence"/>
</dbReference>
<comment type="function">
    <text evidence="6">Catalyzes the conversion of 7,8-dihydroneopterin to 6-hydroxymethyl-7,8-dihydropterin.</text>
</comment>
<dbReference type="EMBL" id="JACHDR010000001">
    <property type="protein sequence ID" value="MBB5512711.1"/>
    <property type="molecule type" value="Genomic_DNA"/>
</dbReference>
<organism evidence="8 9">
    <name type="scientific">Neomicrococcus aestuarii</name>
    <dbReference type="NCBI Taxonomy" id="556325"/>
    <lineage>
        <taxon>Bacteria</taxon>
        <taxon>Bacillati</taxon>
        <taxon>Actinomycetota</taxon>
        <taxon>Actinomycetes</taxon>
        <taxon>Micrococcales</taxon>
        <taxon>Micrococcaceae</taxon>
        <taxon>Neomicrococcus</taxon>
    </lineage>
</organism>
<dbReference type="NCBIfam" id="TIGR00525">
    <property type="entry name" value="folB"/>
    <property type="match status" value="1"/>
</dbReference>
<dbReference type="GO" id="GO:0005737">
    <property type="term" value="C:cytoplasm"/>
    <property type="evidence" value="ECO:0007669"/>
    <property type="project" value="TreeGrafter"/>
</dbReference>
<comment type="catalytic activity">
    <reaction evidence="1 6">
        <text>7,8-dihydroneopterin = 6-hydroxymethyl-7,8-dihydropterin + glycolaldehyde</text>
        <dbReference type="Rhea" id="RHEA:10540"/>
        <dbReference type="ChEBI" id="CHEBI:17001"/>
        <dbReference type="ChEBI" id="CHEBI:17071"/>
        <dbReference type="ChEBI" id="CHEBI:44841"/>
        <dbReference type="EC" id="4.1.2.25"/>
    </reaction>
</comment>
<evidence type="ECO:0000313" key="8">
    <source>
        <dbReference type="EMBL" id="MBB5512711.1"/>
    </source>
</evidence>
<dbReference type="InterPro" id="IPR043133">
    <property type="entry name" value="GTP-CH-I_C/QueF"/>
</dbReference>
<dbReference type="GO" id="GO:0004150">
    <property type="term" value="F:dihydroneopterin aldolase activity"/>
    <property type="evidence" value="ECO:0007669"/>
    <property type="project" value="UniProtKB-UniRule"/>
</dbReference>
<dbReference type="Gene3D" id="3.30.1130.10">
    <property type="match status" value="1"/>
</dbReference>
<evidence type="ECO:0000259" key="7">
    <source>
        <dbReference type="SMART" id="SM00905"/>
    </source>
</evidence>
<dbReference type="NCBIfam" id="TIGR00526">
    <property type="entry name" value="folB_dom"/>
    <property type="match status" value="1"/>
</dbReference>
<dbReference type="InterPro" id="IPR006157">
    <property type="entry name" value="FolB_dom"/>
</dbReference>
<accession>A0A7W8TTR4</accession>
<dbReference type="EC" id="4.1.2.25" evidence="6"/>
<evidence type="ECO:0000256" key="5">
    <source>
        <dbReference type="ARBA" id="ARBA00023239"/>
    </source>
</evidence>
<dbReference type="AlphaFoldDB" id="A0A7W8TTR4"/>
<dbReference type="UniPathway" id="UPA00077">
    <property type="reaction ID" value="UER00154"/>
</dbReference>
<dbReference type="GO" id="GO:0046656">
    <property type="term" value="P:folic acid biosynthetic process"/>
    <property type="evidence" value="ECO:0007669"/>
    <property type="project" value="UniProtKB-UniRule"/>
</dbReference>
<sequence>MSNARDAITVTGMSATGYHGVFDHEKRDGQEFTIDVTLYTDIRPAAATDDLALTLNYGELAEVVVREIQSGPYDLIETLAERTAAAIFSHYDDAAARLVALDLTVHKPQAPITVPFRDVTITIHRERP</sequence>
<evidence type="ECO:0000256" key="6">
    <source>
        <dbReference type="RuleBase" id="RU362079"/>
    </source>
</evidence>
<dbReference type="PANTHER" id="PTHR42844">
    <property type="entry name" value="DIHYDRONEOPTERIN ALDOLASE 1-RELATED"/>
    <property type="match status" value="1"/>
</dbReference>
<comment type="pathway">
    <text evidence="2 6">Cofactor biosynthesis; tetrahydrofolate biosynthesis; 2-amino-4-hydroxy-6-hydroxymethyl-7,8-dihydropteridine diphosphate from 7,8-dihydroneopterin triphosphate: step 3/4.</text>
</comment>
<dbReference type="Pfam" id="PF02152">
    <property type="entry name" value="FolB"/>
    <property type="match status" value="1"/>
</dbReference>
<dbReference type="GO" id="GO:0046654">
    <property type="term" value="P:tetrahydrofolate biosynthetic process"/>
    <property type="evidence" value="ECO:0007669"/>
    <property type="project" value="UniProtKB-UniRule"/>
</dbReference>
<dbReference type="SUPFAM" id="SSF55620">
    <property type="entry name" value="Tetrahydrobiopterin biosynthesis enzymes-like"/>
    <property type="match status" value="1"/>
</dbReference>
<evidence type="ECO:0000256" key="2">
    <source>
        <dbReference type="ARBA" id="ARBA00005013"/>
    </source>
</evidence>
<feature type="domain" description="Dihydroneopterin aldolase/epimerase" evidence="7">
    <location>
        <begin position="8"/>
        <end position="125"/>
    </location>
</feature>
<dbReference type="RefSeq" id="WP_183664781.1">
    <property type="nucleotide sequence ID" value="NZ_BAAARH010000013.1"/>
</dbReference>